<name>A0A6G1L8F9_9PEZI</name>
<reference evidence="1" key="1">
    <citation type="journal article" date="2020" name="Stud. Mycol.">
        <title>101 Dothideomycetes genomes: a test case for predicting lifestyles and emergence of pathogens.</title>
        <authorList>
            <person name="Haridas S."/>
            <person name="Albert R."/>
            <person name="Binder M."/>
            <person name="Bloem J."/>
            <person name="Labutti K."/>
            <person name="Salamov A."/>
            <person name="Andreopoulos B."/>
            <person name="Baker S."/>
            <person name="Barry K."/>
            <person name="Bills G."/>
            <person name="Bluhm B."/>
            <person name="Cannon C."/>
            <person name="Castanera R."/>
            <person name="Culley D."/>
            <person name="Daum C."/>
            <person name="Ezra D."/>
            <person name="Gonzalez J."/>
            <person name="Henrissat B."/>
            <person name="Kuo A."/>
            <person name="Liang C."/>
            <person name="Lipzen A."/>
            <person name="Lutzoni F."/>
            <person name="Magnuson J."/>
            <person name="Mondo S."/>
            <person name="Nolan M."/>
            <person name="Ohm R."/>
            <person name="Pangilinan J."/>
            <person name="Park H.-J."/>
            <person name="Ramirez L."/>
            <person name="Alfaro M."/>
            <person name="Sun H."/>
            <person name="Tritt A."/>
            <person name="Yoshinaga Y."/>
            <person name="Zwiers L.-H."/>
            <person name="Turgeon B."/>
            <person name="Goodwin S."/>
            <person name="Spatafora J."/>
            <person name="Crous P."/>
            <person name="Grigoriev I."/>
        </authorList>
    </citation>
    <scope>NUCLEOTIDE SEQUENCE</scope>
    <source>
        <strain evidence="1">CBS 116005</strain>
    </source>
</reference>
<protein>
    <submittedName>
        <fullName evidence="1">Uncharacterized protein</fullName>
    </submittedName>
</protein>
<organism evidence="1 2">
    <name type="scientific">Teratosphaeria nubilosa</name>
    <dbReference type="NCBI Taxonomy" id="161662"/>
    <lineage>
        <taxon>Eukaryota</taxon>
        <taxon>Fungi</taxon>
        <taxon>Dikarya</taxon>
        <taxon>Ascomycota</taxon>
        <taxon>Pezizomycotina</taxon>
        <taxon>Dothideomycetes</taxon>
        <taxon>Dothideomycetidae</taxon>
        <taxon>Mycosphaerellales</taxon>
        <taxon>Teratosphaeriaceae</taxon>
        <taxon>Teratosphaeria</taxon>
    </lineage>
</organism>
<dbReference type="EMBL" id="ML995841">
    <property type="protein sequence ID" value="KAF2768708.1"/>
    <property type="molecule type" value="Genomic_DNA"/>
</dbReference>
<evidence type="ECO:0000313" key="2">
    <source>
        <dbReference type="Proteomes" id="UP000799436"/>
    </source>
</evidence>
<dbReference type="Proteomes" id="UP000799436">
    <property type="component" value="Unassembled WGS sequence"/>
</dbReference>
<gene>
    <name evidence="1" type="ORF">EJ03DRAFT_113845</name>
</gene>
<sequence>MSTYERRRRDTIGLGQDEKRYMQRRCICFTTGFGRGSVVRTFTPALPIVYVLYAVLLCAHCTPCKQIH</sequence>
<accession>A0A6G1L8F9</accession>
<keyword evidence="2" id="KW-1185">Reference proteome</keyword>
<proteinExistence type="predicted"/>
<dbReference type="AlphaFoldDB" id="A0A6G1L8F9"/>
<evidence type="ECO:0000313" key="1">
    <source>
        <dbReference type="EMBL" id="KAF2768708.1"/>
    </source>
</evidence>